<evidence type="ECO:0000256" key="6">
    <source>
        <dbReference type="ARBA" id="ARBA00023170"/>
    </source>
</evidence>
<comment type="caution">
    <text evidence="9">The sequence shown here is derived from an EMBL/GenBank/DDBJ whole genome shotgun (WGS) entry which is preliminary data.</text>
</comment>
<feature type="transmembrane region" description="Helical" evidence="8">
    <location>
        <begin position="61"/>
        <end position="81"/>
    </location>
</feature>
<keyword evidence="2" id="KW-1003">Cell membrane</keyword>
<dbReference type="Proteomes" id="UP001054945">
    <property type="component" value="Unassembled WGS sequence"/>
</dbReference>
<evidence type="ECO:0000313" key="10">
    <source>
        <dbReference type="Proteomes" id="UP001054945"/>
    </source>
</evidence>
<proteinExistence type="predicted"/>
<evidence type="ECO:0000256" key="4">
    <source>
        <dbReference type="ARBA" id="ARBA00022989"/>
    </source>
</evidence>
<protein>
    <submittedName>
        <fullName evidence="9">Lig_chan-Glu_bd domain-containing protein</fullName>
    </submittedName>
</protein>
<dbReference type="PANTHER" id="PTHR42643">
    <property type="entry name" value="IONOTROPIC RECEPTOR 20A-RELATED"/>
    <property type="match status" value="1"/>
</dbReference>
<gene>
    <name evidence="9" type="primary">AVEN_269549_1</name>
    <name evidence="9" type="ORF">CEXT_631191</name>
</gene>
<reference evidence="9 10" key="1">
    <citation type="submission" date="2021-06" db="EMBL/GenBank/DDBJ databases">
        <title>Caerostris extrusa draft genome.</title>
        <authorList>
            <person name="Kono N."/>
            <person name="Arakawa K."/>
        </authorList>
    </citation>
    <scope>NUCLEOTIDE SEQUENCE [LARGE SCALE GENOMIC DNA]</scope>
</reference>
<keyword evidence="6" id="KW-0675">Receptor</keyword>
<dbReference type="GO" id="GO:0005886">
    <property type="term" value="C:plasma membrane"/>
    <property type="evidence" value="ECO:0007669"/>
    <property type="project" value="UniProtKB-SubCell"/>
</dbReference>
<keyword evidence="3 8" id="KW-0812">Transmembrane</keyword>
<comment type="subcellular location">
    <subcellularLocation>
        <location evidence="1">Cell membrane</location>
        <topology evidence="1">Multi-pass membrane protein</topology>
    </subcellularLocation>
</comment>
<organism evidence="9 10">
    <name type="scientific">Caerostris extrusa</name>
    <name type="common">Bark spider</name>
    <name type="synonym">Caerostris bankana</name>
    <dbReference type="NCBI Taxonomy" id="172846"/>
    <lineage>
        <taxon>Eukaryota</taxon>
        <taxon>Metazoa</taxon>
        <taxon>Ecdysozoa</taxon>
        <taxon>Arthropoda</taxon>
        <taxon>Chelicerata</taxon>
        <taxon>Arachnida</taxon>
        <taxon>Araneae</taxon>
        <taxon>Araneomorphae</taxon>
        <taxon>Entelegynae</taxon>
        <taxon>Araneoidea</taxon>
        <taxon>Araneidae</taxon>
        <taxon>Caerostris</taxon>
    </lineage>
</organism>
<dbReference type="SUPFAM" id="SSF53850">
    <property type="entry name" value="Periplasmic binding protein-like II"/>
    <property type="match status" value="1"/>
</dbReference>
<dbReference type="InterPro" id="IPR052192">
    <property type="entry name" value="Insect_Ionotropic_Sensory_Rcpt"/>
</dbReference>
<evidence type="ECO:0000256" key="5">
    <source>
        <dbReference type="ARBA" id="ARBA00023136"/>
    </source>
</evidence>
<keyword evidence="10" id="KW-1185">Reference proteome</keyword>
<evidence type="ECO:0000256" key="7">
    <source>
        <dbReference type="ARBA" id="ARBA00023180"/>
    </source>
</evidence>
<name>A0AAV4SGG3_CAEEX</name>
<dbReference type="AlphaFoldDB" id="A0AAV4SGG3"/>
<evidence type="ECO:0000313" key="9">
    <source>
        <dbReference type="EMBL" id="GIY31886.1"/>
    </source>
</evidence>
<sequence>MMGQIQKGEADLAFNSISITESRNTVADFSTIYAIDDMTFIIEKPGAYPTSLAFIRPFDSTLWNITLVILFLMPLVMKLLLSTKDTYIHMFLKLLGSVLRQPTISDRDFGQKAYLLRG</sequence>
<dbReference type="EMBL" id="BPLR01009430">
    <property type="protein sequence ID" value="GIY31886.1"/>
    <property type="molecule type" value="Genomic_DNA"/>
</dbReference>
<keyword evidence="4 8" id="KW-1133">Transmembrane helix</keyword>
<evidence type="ECO:0000256" key="1">
    <source>
        <dbReference type="ARBA" id="ARBA00004651"/>
    </source>
</evidence>
<dbReference type="PANTHER" id="PTHR42643:SF38">
    <property type="entry name" value="IONOTROPIC RECEPTOR 100A"/>
    <property type="match status" value="1"/>
</dbReference>
<evidence type="ECO:0000256" key="8">
    <source>
        <dbReference type="SAM" id="Phobius"/>
    </source>
</evidence>
<keyword evidence="7" id="KW-0325">Glycoprotein</keyword>
<dbReference type="Gene3D" id="3.40.190.10">
    <property type="entry name" value="Periplasmic binding protein-like II"/>
    <property type="match status" value="1"/>
</dbReference>
<keyword evidence="5 8" id="KW-0472">Membrane</keyword>
<accession>A0AAV4SGG3</accession>
<evidence type="ECO:0000256" key="3">
    <source>
        <dbReference type="ARBA" id="ARBA00022692"/>
    </source>
</evidence>
<evidence type="ECO:0000256" key="2">
    <source>
        <dbReference type="ARBA" id="ARBA00022475"/>
    </source>
</evidence>